<evidence type="ECO:0000256" key="1">
    <source>
        <dbReference type="ARBA" id="ARBA00022801"/>
    </source>
</evidence>
<dbReference type="AlphaFoldDB" id="A0A8K0J2J1"/>
<sequence>MADFSRYGGVSDEWQAVDKDVTTEFLSPDSSPVQIRQLMNARRQAASAKAMDETFHDHVLVHNYTISTRDGSVIGARSYRPVSAGRQDRLPVFLYLHGGGFVMGSLDTEDATCSRICLDATAVVLHVNYRHTPEHVYPTAWDDAEDGFVWLHQNVDLLGGNPEQVIVGGISAGAQLAASLVLRKNMGKVLSGYPAIAGQVLIVPCLVHPDTYEPQLKKLKDASKSSYKENEDAPLLPVRVVRIFASLLQTGTPDPLDFRLSPGNASVEEVRGLPPTTFGIAGLDPLRDEALLYSELLAEAGVPTDTYVFPGMPHGFRLFTQACQSKRWDAILAHGVTWALSKPEPSASVVKTEGP</sequence>
<dbReference type="GO" id="GO:0016787">
    <property type="term" value="F:hydrolase activity"/>
    <property type="evidence" value="ECO:0007669"/>
    <property type="project" value="UniProtKB-KW"/>
</dbReference>
<keyword evidence="1" id="KW-0378">Hydrolase</keyword>
<dbReference type="Pfam" id="PF07859">
    <property type="entry name" value="Abhydrolase_3"/>
    <property type="match status" value="1"/>
</dbReference>
<feature type="domain" description="Alpha/beta hydrolase fold-3" evidence="2">
    <location>
        <begin position="94"/>
        <end position="316"/>
    </location>
</feature>
<organism evidence="3 4">
    <name type="scientific">Claviceps africana</name>
    <dbReference type="NCBI Taxonomy" id="83212"/>
    <lineage>
        <taxon>Eukaryota</taxon>
        <taxon>Fungi</taxon>
        <taxon>Dikarya</taxon>
        <taxon>Ascomycota</taxon>
        <taxon>Pezizomycotina</taxon>
        <taxon>Sordariomycetes</taxon>
        <taxon>Hypocreomycetidae</taxon>
        <taxon>Hypocreales</taxon>
        <taxon>Clavicipitaceae</taxon>
        <taxon>Claviceps</taxon>
    </lineage>
</organism>
<evidence type="ECO:0000259" key="2">
    <source>
        <dbReference type="Pfam" id="PF07859"/>
    </source>
</evidence>
<keyword evidence="4" id="KW-1185">Reference proteome</keyword>
<dbReference type="Proteomes" id="UP000811619">
    <property type="component" value="Unassembled WGS sequence"/>
</dbReference>
<dbReference type="InterPro" id="IPR050300">
    <property type="entry name" value="GDXG_lipolytic_enzyme"/>
</dbReference>
<dbReference type="Gene3D" id="3.40.50.1820">
    <property type="entry name" value="alpha/beta hydrolase"/>
    <property type="match status" value="1"/>
</dbReference>
<evidence type="ECO:0000313" key="4">
    <source>
        <dbReference type="Proteomes" id="UP000811619"/>
    </source>
</evidence>
<dbReference type="InterPro" id="IPR013094">
    <property type="entry name" value="AB_hydrolase_3"/>
</dbReference>
<comment type="caution">
    <text evidence="3">The sequence shown here is derived from an EMBL/GenBank/DDBJ whole genome shotgun (WGS) entry which is preliminary data.</text>
</comment>
<protein>
    <recommendedName>
        <fullName evidence="2">Alpha/beta hydrolase fold-3 domain-containing protein</fullName>
    </recommendedName>
</protein>
<dbReference type="EMBL" id="SRPY01001101">
    <property type="protein sequence ID" value="KAG5914543.1"/>
    <property type="molecule type" value="Genomic_DNA"/>
</dbReference>
<gene>
    <name evidence="3" type="ORF">E4U42_000438</name>
</gene>
<dbReference type="OrthoDB" id="4952177at2759"/>
<dbReference type="InterPro" id="IPR029058">
    <property type="entry name" value="AB_hydrolase_fold"/>
</dbReference>
<reference evidence="3" key="1">
    <citation type="journal article" date="2020" name="bioRxiv">
        <title>Whole genome comparisons of ergot fungi reveals the divergence and evolution of species within the genus Claviceps are the result of varying mechanisms driving genome evolution and host range expansion.</title>
        <authorList>
            <person name="Wyka S.A."/>
            <person name="Mondo S.J."/>
            <person name="Liu M."/>
            <person name="Dettman J."/>
            <person name="Nalam V."/>
            <person name="Broders K.D."/>
        </authorList>
    </citation>
    <scope>NUCLEOTIDE SEQUENCE</scope>
    <source>
        <strain evidence="3">CCC 489</strain>
    </source>
</reference>
<dbReference type="PANTHER" id="PTHR48081">
    <property type="entry name" value="AB HYDROLASE SUPERFAMILY PROTEIN C4A8.06C"/>
    <property type="match status" value="1"/>
</dbReference>
<dbReference type="PANTHER" id="PTHR48081:SF8">
    <property type="entry name" value="ALPHA_BETA HYDROLASE FOLD-3 DOMAIN-CONTAINING PROTEIN-RELATED"/>
    <property type="match status" value="1"/>
</dbReference>
<dbReference type="SUPFAM" id="SSF53474">
    <property type="entry name" value="alpha/beta-Hydrolases"/>
    <property type="match status" value="1"/>
</dbReference>
<evidence type="ECO:0000313" key="3">
    <source>
        <dbReference type="EMBL" id="KAG5914543.1"/>
    </source>
</evidence>
<proteinExistence type="predicted"/>
<name>A0A8K0J2J1_9HYPO</name>
<accession>A0A8K0J2J1</accession>